<protein>
    <submittedName>
        <fullName evidence="1">Uncharacterized protein</fullName>
    </submittedName>
</protein>
<keyword evidence="2" id="KW-1185">Reference proteome</keyword>
<proteinExistence type="predicted"/>
<evidence type="ECO:0000313" key="2">
    <source>
        <dbReference type="Proteomes" id="UP000814033"/>
    </source>
</evidence>
<dbReference type="EMBL" id="MU276098">
    <property type="protein sequence ID" value="KAI0041843.1"/>
    <property type="molecule type" value="Genomic_DNA"/>
</dbReference>
<comment type="caution">
    <text evidence="1">The sequence shown here is derived from an EMBL/GenBank/DDBJ whole genome shotgun (WGS) entry which is preliminary data.</text>
</comment>
<name>A0ACB8RE02_9AGAM</name>
<dbReference type="Proteomes" id="UP000814033">
    <property type="component" value="Unassembled WGS sequence"/>
</dbReference>
<reference evidence="1" key="1">
    <citation type="submission" date="2021-02" db="EMBL/GenBank/DDBJ databases">
        <authorList>
            <consortium name="DOE Joint Genome Institute"/>
            <person name="Ahrendt S."/>
            <person name="Looney B.P."/>
            <person name="Miyauchi S."/>
            <person name="Morin E."/>
            <person name="Drula E."/>
            <person name="Courty P.E."/>
            <person name="Chicoki N."/>
            <person name="Fauchery L."/>
            <person name="Kohler A."/>
            <person name="Kuo A."/>
            <person name="Labutti K."/>
            <person name="Pangilinan J."/>
            <person name="Lipzen A."/>
            <person name="Riley R."/>
            <person name="Andreopoulos W."/>
            <person name="He G."/>
            <person name="Johnson J."/>
            <person name="Barry K.W."/>
            <person name="Grigoriev I.V."/>
            <person name="Nagy L."/>
            <person name="Hibbett D."/>
            <person name="Henrissat B."/>
            <person name="Matheny P.B."/>
            <person name="Labbe J."/>
            <person name="Martin F."/>
        </authorList>
    </citation>
    <scope>NUCLEOTIDE SEQUENCE</scope>
    <source>
        <strain evidence="1">FP105234-sp</strain>
    </source>
</reference>
<sequence>MSDSDSDSSTSTVIQNPPHGALFFPQDGRRDLIYTRPRVLFLATTASQRPPALPVGRHQALHHAPCPPSWILCSTIDFDIPAPPDVYRTLCGVGWATAIMKHLGLPRFPKDAVCVVPMSDGKGKKGLGFSLGTNHRGIVPAKFHAQLQEVIAKDQPLRWYLDCMHWQWAPRRADGRLVAGA</sequence>
<gene>
    <name evidence="1" type="ORF">FA95DRAFT_648489</name>
</gene>
<reference evidence="1" key="2">
    <citation type="journal article" date="2022" name="New Phytol.">
        <title>Evolutionary transition to the ectomycorrhizal habit in the genomes of a hyperdiverse lineage of mushroom-forming fungi.</title>
        <authorList>
            <person name="Looney B."/>
            <person name="Miyauchi S."/>
            <person name="Morin E."/>
            <person name="Drula E."/>
            <person name="Courty P.E."/>
            <person name="Kohler A."/>
            <person name="Kuo A."/>
            <person name="LaButti K."/>
            <person name="Pangilinan J."/>
            <person name="Lipzen A."/>
            <person name="Riley R."/>
            <person name="Andreopoulos W."/>
            <person name="He G."/>
            <person name="Johnson J."/>
            <person name="Nolan M."/>
            <person name="Tritt A."/>
            <person name="Barry K.W."/>
            <person name="Grigoriev I.V."/>
            <person name="Nagy L.G."/>
            <person name="Hibbett D."/>
            <person name="Henrissat B."/>
            <person name="Matheny P.B."/>
            <person name="Labbe J."/>
            <person name="Martin F.M."/>
        </authorList>
    </citation>
    <scope>NUCLEOTIDE SEQUENCE</scope>
    <source>
        <strain evidence="1">FP105234-sp</strain>
    </source>
</reference>
<accession>A0ACB8RE02</accession>
<evidence type="ECO:0000313" key="1">
    <source>
        <dbReference type="EMBL" id="KAI0041843.1"/>
    </source>
</evidence>
<organism evidence="1 2">
    <name type="scientific">Auriscalpium vulgare</name>
    <dbReference type="NCBI Taxonomy" id="40419"/>
    <lineage>
        <taxon>Eukaryota</taxon>
        <taxon>Fungi</taxon>
        <taxon>Dikarya</taxon>
        <taxon>Basidiomycota</taxon>
        <taxon>Agaricomycotina</taxon>
        <taxon>Agaricomycetes</taxon>
        <taxon>Russulales</taxon>
        <taxon>Auriscalpiaceae</taxon>
        <taxon>Auriscalpium</taxon>
    </lineage>
</organism>